<feature type="compositionally biased region" description="Polar residues" evidence="1">
    <location>
        <begin position="676"/>
        <end position="697"/>
    </location>
</feature>
<feature type="compositionally biased region" description="Basic residues" evidence="1">
    <location>
        <begin position="1841"/>
        <end position="1857"/>
    </location>
</feature>
<feature type="compositionally biased region" description="Basic and acidic residues" evidence="1">
    <location>
        <begin position="1267"/>
        <end position="1283"/>
    </location>
</feature>
<feature type="compositionally biased region" description="Basic and acidic residues" evidence="1">
    <location>
        <begin position="398"/>
        <end position="407"/>
    </location>
</feature>
<feature type="region of interest" description="Disordered" evidence="1">
    <location>
        <begin position="229"/>
        <end position="361"/>
    </location>
</feature>
<feature type="compositionally biased region" description="Polar residues" evidence="1">
    <location>
        <begin position="1707"/>
        <end position="1718"/>
    </location>
</feature>
<feature type="compositionally biased region" description="Polar residues" evidence="1">
    <location>
        <begin position="280"/>
        <end position="291"/>
    </location>
</feature>
<feature type="compositionally biased region" description="Polar residues" evidence="1">
    <location>
        <begin position="1729"/>
        <end position="1746"/>
    </location>
</feature>
<feature type="compositionally biased region" description="Low complexity" evidence="1">
    <location>
        <begin position="509"/>
        <end position="534"/>
    </location>
</feature>
<dbReference type="EMBL" id="CAWUOM010000147">
    <property type="protein sequence ID" value="CAK7273869.1"/>
    <property type="molecule type" value="Genomic_DNA"/>
</dbReference>
<feature type="region of interest" description="Disordered" evidence="1">
    <location>
        <begin position="976"/>
        <end position="1048"/>
    </location>
</feature>
<protein>
    <submittedName>
        <fullName evidence="2">Uncharacterized protein</fullName>
    </submittedName>
</protein>
<feature type="compositionally biased region" description="Low complexity" evidence="1">
    <location>
        <begin position="1655"/>
        <end position="1668"/>
    </location>
</feature>
<feature type="compositionally biased region" description="Polar residues" evidence="1">
    <location>
        <begin position="325"/>
        <end position="347"/>
    </location>
</feature>
<feature type="compositionally biased region" description="Low complexity" evidence="1">
    <location>
        <begin position="872"/>
        <end position="885"/>
    </location>
</feature>
<proteinExistence type="predicted"/>
<feature type="compositionally biased region" description="Polar residues" evidence="1">
    <location>
        <begin position="148"/>
        <end position="157"/>
    </location>
</feature>
<feature type="compositionally biased region" description="Acidic residues" evidence="1">
    <location>
        <begin position="1244"/>
        <end position="1254"/>
    </location>
</feature>
<feature type="region of interest" description="Disordered" evidence="1">
    <location>
        <begin position="1"/>
        <end position="22"/>
    </location>
</feature>
<feature type="region of interest" description="Disordered" evidence="1">
    <location>
        <begin position="1136"/>
        <end position="1171"/>
    </location>
</feature>
<feature type="compositionally biased region" description="Polar residues" evidence="1">
    <location>
        <begin position="811"/>
        <end position="835"/>
    </location>
</feature>
<feature type="compositionally biased region" description="Low complexity" evidence="1">
    <location>
        <begin position="349"/>
        <end position="359"/>
    </location>
</feature>
<feature type="compositionally biased region" description="Polar residues" evidence="1">
    <location>
        <begin position="1316"/>
        <end position="1331"/>
    </location>
</feature>
<feature type="compositionally biased region" description="Polar residues" evidence="1">
    <location>
        <begin position="1827"/>
        <end position="1837"/>
    </location>
</feature>
<feature type="compositionally biased region" description="Polar residues" evidence="1">
    <location>
        <begin position="1455"/>
        <end position="1470"/>
    </location>
</feature>
<feature type="compositionally biased region" description="Polar residues" evidence="1">
    <location>
        <begin position="1038"/>
        <end position="1048"/>
    </location>
</feature>
<feature type="compositionally biased region" description="Basic and acidic residues" evidence="1">
    <location>
        <begin position="1754"/>
        <end position="1766"/>
    </location>
</feature>
<feature type="region of interest" description="Disordered" evidence="1">
    <location>
        <begin position="398"/>
        <end position="420"/>
    </location>
</feature>
<gene>
    <name evidence="2" type="ORF">SEPCBS57363_005869</name>
</gene>
<feature type="compositionally biased region" description="Polar residues" evidence="1">
    <location>
        <begin position="1020"/>
        <end position="1030"/>
    </location>
</feature>
<reference evidence="2 3" key="1">
    <citation type="submission" date="2024-01" db="EMBL/GenBank/DDBJ databases">
        <authorList>
            <person name="Allen C."/>
            <person name="Tagirdzhanova G."/>
        </authorList>
    </citation>
    <scope>NUCLEOTIDE SEQUENCE [LARGE SCALE GENOMIC DNA]</scope>
    <source>
        <strain evidence="2 3">CBS 573.63</strain>
    </source>
</reference>
<feature type="compositionally biased region" description="Basic and acidic residues" evidence="1">
    <location>
        <begin position="1233"/>
        <end position="1243"/>
    </location>
</feature>
<evidence type="ECO:0000313" key="3">
    <source>
        <dbReference type="Proteomes" id="UP001642501"/>
    </source>
</evidence>
<comment type="caution">
    <text evidence="2">The sequence shown here is derived from an EMBL/GenBank/DDBJ whole genome shotgun (WGS) entry which is preliminary data.</text>
</comment>
<feature type="compositionally biased region" description="Basic residues" evidence="1">
    <location>
        <begin position="1"/>
        <end position="10"/>
    </location>
</feature>
<feature type="region of interest" description="Disordered" evidence="1">
    <location>
        <begin position="1233"/>
        <end position="1857"/>
    </location>
</feature>
<name>A0ABP0E158_9PEZI</name>
<feature type="compositionally biased region" description="Low complexity" evidence="1">
    <location>
        <begin position="307"/>
        <end position="324"/>
    </location>
</feature>
<feature type="region of interest" description="Disordered" evidence="1">
    <location>
        <begin position="446"/>
        <end position="584"/>
    </location>
</feature>
<feature type="compositionally biased region" description="Basic and acidic residues" evidence="1">
    <location>
        <begin position="1389"/>
        <end position="1402"/>
    </location>
</feature>
<feature type="compositionally biased region" description="Polar residues" evidence="1">
    <location>
        <begin position="1495"/>
        <end position="1505"/>
    </location>
</feature>
<dbReference type="Proteomes" id="UP001642501">
    <property type="component" value="Unassembled WGS sequence"/>
</dbReference>
<accession>A0ABP0E158</accession>
<feature type="compositionally biased region" description="Low complexity" evidence="1">
    <location>
        <begin position="714"/>
        <end position="754"/>
    </location>
</feature>
<feature type="region of interest" description="Disordered" evidence="1">
    <location>
        <begin position="174"/>
        <end position="204"/>
    </location>
</feature>
<evidence type="ECO:0000256" key="1">
    <source>
        <dbReference type="SAM" id="MobiDB-lite"/>
    </source>
</evidence>
<feature type="compositionally biased region" description="Low complexity" evidence="1">
    <location>
        <begin position="115"/>
        <end position="125"/>
    </location>
</feature>
<keyword evidence="3" id="KW-1185">Reference proteome</keyword>
<feature type="compositionally biased region" description="Low complexity" evidence="1">
    <location>
        <begin position="1361"/>
        <end position="1385"/>
    </location>
</feature>
<evidence type="ECO:0000313" key="2">
    <source>
        <dbReference type="EMBL" id="CAK7273869.1"/>
    </source>
</evidence>
<feature type="compositionally biased region" description="Low complexity" evidence="1">
    <location>
        <begin position="1162"/>
        <end position="1171"/>
    </location>
</feature>
<feature type="compositionally biased region" description="Basic and acidic residues" evidence="1">
    <location>
        <begin position="792"/>
        <end position="806"/>
    </location>
</feature>
<sequence length="1857" mass="196888">MFGARRKGKKQQYTPPTAATVDPGAATAAVSAFKLSSAAAATALKTLPAPPTDVGAVQTKRTMRRSSSVSTEGSRRALSPIPSIRQALRLGSGRNTREGAVTPTSVPTLRRRDSSSSMMSMSSMSERTFRSPSPHGSRTAALTAATASPNGSTNSKHGTPVNAAGTAAAMAAGRSNAAASGNTGGGFSSRSRSVPPPPPVPIIPKHVIENLPKQQTQKQSRRSTTLGFVQQPLRLASQKQKDNQSSWFRSGTVGDIDSVRTSDIPMDINGYAQQPERPGSRSSLQNFSYPSRQRLGSPPPSPTHTRASAAAVPAAALPSSPPSVQTVARSTSTDRIPTQQPAPSLTTPAAARRSASASRVVDRSTYVPDMTLIYDPNSRRMVPRAELLMVEQYVRDASEKPLKQQREKKQRQSTATASLAGSHLAQGTMTHAHGSAAPLNRAEVQYATKESPSQPLTQQRSPKTNQVQAPEVYRSPPPERQPAVRTEAIQPKVITQQVDGDNLSRESAQPLPALSTSTSPSSSSMSSLQTASSLDNGGFDGSLVTENGRHILSKRPSVVHEEPDLEEKEEQQRNHKQILQANPQKRLSTAAAVIDAAGLHTARNDLDAVPTSHGLHYDEHAAAHKEQERTQSNSPVRTARFSPIVGSTLTARRHSPPPRPISPLKSALKHPGPRDTSPSDSASEVNLPSTAGDATQTNRKKANRVSFDDKAVVLSQSPLLSSPPRSPGLSPLPGASEAPQSSHSAHQPPSRSRSWFTNIGRGKKKGDHAASGGDDDDLVMKPRPALPSFGSVREKSPPAQREERPLVRPVSESQPNRPPSASTAPPESYSASADHTNGLIIGAERQIPQHGARNTANTSRYRESLPPIAMTADGSGDLSDGAGVSSDDDEDAVDAVEQHSPIVLRFDEEQETTIPTPLDETITSSVGVLNDGDKSTNTFGPSSGIERPERKLLATAVSHTSQENQPSVRVTELAEGEAFDEQADDMPSVSAEAAGTPSIKGSPVRPLFDVPGTFPLDSESGGSTKSSPTHASFAAADGSNQPIPTRQNAFEPITQNDDHLYSPQMPATVFATHMPTLHEETSLRNEPMCDDDSDSEVFSDAYEDLSDIEGDGFLSLDAVVDSPIVPDLTRSPFAASSFAGSPSRKFEAPKSTPPPPSKKIPPEASIDDSSAAAANTTFLPEAAVGGAMIGMAAVATTAMNRHLNGGPPADPENEEDWEKIKAFWRGLSTEKRAQLEKEAKEEAATEGDLEDESAATDKKPRRKKSVEKRVAEKKAIQELKPTRNEAAAAAIAHRSQEPAATRIRRSMRDNAPVANSGGSDTVPRASSQLDTNQKERTASTFPAKAAAIAGTRPAPSKMHSRALSTDSSASSFQGKSGVVSLLPSSLRRRGSDSSESSFERFRSNSIGASSGGTAGVSSFRTSMRSEAKTSAAPSNSNKDSANHRSSRFSLRSLSPTGSTTLHASTESSPTHFRKSMRDGAVSPGFTSMNAKRMSSPPSLASSTLRKSAAADSGGGFFSLGKKRGSKLLQRSKDQSGGGKLGQDRFDSSDDEDDDLFGPNRNFKKGAATTADRRNASAGGPFRSRFVDSSEEDEVFSSSRTMGARKNNKDRVVPKTLRSGSDMRGASAISAGPSTALSPAPAESFDEDEERGAKNARSPAGPSVSSSVGKDNSTTNLRRSRSGRGQIVPASPVYLSTSAGATAGLNDSMATPTRRSSSIMAVLRRKKNDNPVSPTSVSNGASGNKIQRATLVDSAARRDTQLERSSRELAAVRSNSRGSQGRRAMNGVGDETLHVDSDDEPDSDDDHVPATDSWPLREPSVNGVRKNAQANGNAQMDISTDKKKKKFPGLRRMFRLDD</sequence>
<feature type="region of interest" description="Disordered" evidence="1">
    <location>
        <begin position="646"/>
        <end position="948"/>
    </location>
</feature>
<organism evidence="2 3">
    <name type="scientific">Sporothrix epigloea</name>
    <dbReference type="NCBI Taxonomy" id="1892477"/>
    <lineage>
        <taxon>Eukaryota</taxon>
        <taxon>Fungi</taxon>
        <taxon>Dikarya</taxon>
        <taxon>Ascomycota</taxon>
        <taxon>Pezizomycotina</taxon>
        <taxon>Sordariomycetes</taxon>
        <taxon>Sordariomycetidae</taxon>
        <taxon>Ophiostomatales</taxon>
        <taxon>Ophiostomataceae</taxon>
        <taxon>Sporothrix</taxon>
    </lineage>
</organism>
<feature type="region of interest" description="Disordered" evidence="1">
    <location>
        <begin position="48"/>
        <end position="161"/>
    </location>
</feature>
<feature type="compositionally biased region" description="Polar residues" evidence="1">
    <location>
        <begin position="448"/>
        <end position="468"/>
    </location>
</feature>